<dbReference type="Pfam" id="PF03466">
    <property type="entry name" value="LysR_substrate"/>
    <property type="match status" value="1"/>
</dbReference>
<sequence length="94" mass="9557">MAALGVDAARLPVAMEFPSNEAVRAAAEAGMGAAVLSASVAAPSFDAGLLHHVPFELPDRVFQVLRLARGRPTRAAVTLLGQLGIAAGQVRPGS</sequence>
<name>A0A1H3AHH1_9RHOB</name>
<gene>
    <name evidence="2" type="ORF">SAMN05444006_11344</name>
</gene>
<dbReference type="Proteomes" id="UP000199541">
    <property type="component" value="Unassembled WGS sequence"/>
</dbReference>
<proteinExistence type="predicted"/>
<accession>A0A1H3AHH1</accession>
<comment type="caution">
    <text evidence="2">The sequence shown here is derived from an EMBL/GenBank/DDBJ whole genome shotgun (WGS) entry which is preliminary data.</text>
</comment>
<dbReference type="InterPro" id="IPR005119">
    <property type="entry name" value="LysR_subst-bd"/>
</dbReference>
<dbReference type="SUPFAM" id="SSF53850">
    <property type="entry name" value="Periplasmic binding protein-like II"/>
    <property type="match status" value="1"/>
</dbReference>
<keyword evidence="3" id="KW-1185">Reference proteome</keyword>
<evidence type="ECO:0000259" key="1">
    <source>
        <dbReference type="Pfam" id="PF03466"/>
    </source>
</evidence>
<evidence type="ECO:0000313" key="3">
    <source>
        <dbReference type="Proteomes" id="UP000199541"/>
    </source>
</evidence>
<evidence type="ECO:0000313" key="2">
    <source>
        <dbReference type="EMBL" id="SDX29160.1"/>
    </source>
</evidence>
<dbReference type="EMBL" id="FNOB01000013">
    <property type="protein sequence ID" value="SDX29160.1"/>
    <property type="molecule type" value="Genomic_DNA"/>
</dbReference>
<protein>
    <submittedName>
        <fullName evidence="2">LysR substrate binding domain-containing protein</fullName>
    </submittedName>
</protein>
<feature type="domain" description="LysR substrate-binding" evidence="1">
    <location>
        <begin position="9"/>
        <end position="82"/>
    </location>
</feature>
<dbReference type="Gene3D" id="3.40.190.10">
    <property type="entry name" value="Periplasmic binding protein-like II"/>
    <property type="match status" value="2"/>
</dbReference>
<organism evidence="2 3">
    <name type="scientific">Allgaiera indica</name>
    <dbReference type="NCBI Taxonomy" id="765699"/>
    <lineage>
        <taxon>Bacteria</taxon>
        <taxon>Pseudomonadati</taxon>
        <taxon>Pseudomonadota</taxon>
        <taxon>Alphaproteobacteria</taxon>
        <taxon>Rhodobacterales</taxon>
        <taxon>Paracoccaceae</taxon>
        <taxon>Allgaiera</taxon>
    </lineage>
</organism>
<reference evidence="2 3" key="1">
    <citation type="submission" date="2016-10" db="EMBL/GenBank/DDBJ databases">
        <authorList>
            <person name="Varghese N."/>
            <person name="Submissions S."/>
        </authorList>
    </citation>
    <scope>NUCLEOTIDE SEQUENCE [LARGE SCALE GENOMIC DNA]</scope>
    <source>
        <strain evidence="2 3">DSM 24802</strain>
    </source>
</reference>